<sequence>MSTLTYPEVGATRLGPLPRGYHHLHHRSAVGRGPADFAAAGAAITEWRMHRASGARVEASARRAEPGGSVRVSLGLGPLRLTAPCEVIWTAYGEDGRTGFGYGTLAGHPEHGEECFVVDLADDGTVWFTVLAFSRPASWYARLGGPLVPVVQHWYARRLGRTLRRIVAAG</sequence>
<dbReference type="AlphaFoldDB" id="A0A0U3KSZ7"/>
<dbReference type="KEGG" id="sgb:WQO_31520"/>
<proteinExistence type="predicted"/>
<dbReference type="EMBL" id="CP013738">
    <property type="protein sequence ID" value="ALU97473.1"/>
    <property type="molecule type" value="Genomic_DNA"/>
</dbReference>
<dbReference type="STRING" id="1172567.WQO_31520"/>
<protein>
    <recommendedName>
        <fullName evidence="1">DUF1990 domain-containing protein</fullName>
    </recommendedName>
</protein>
<gene>
    <name evidence="2" type="ORF">WQO_31520</name>
</gene>
<evidence type="ECO:0000313" key="2">
    <source>
        <dbReference type="EMBL" id="ALU97473.1"/>
    </source>
</evidence>
<accession>A0A0U3KSZ7</accession>
<dbReference type="RefSeq" id="WP_010058895.1">
    <property type="nucleotide sequence ID" value="NZ_CP013738.1"/>
</dbReference>
<dbReference type="PANTHER" id="PTHR34202">
    <property type="entry name" value="UPF0548 PROTEIN"/>
    <property type="match status" value="1"/>
</dbReference>
<dbReference type="Proteomes" id="UP000064183">
    <property type="component" value="Chromosome"/>
</dbReference>
<feature type="domain" description="DUF1990" evidence="1">
    <location>
        <begin position="5"/>
        <end position="161"/>
    </location>
</feature>
<dbReference type="InterPro" id="IPR014457">
    <property type="entry name" value="UCP010260"/>
</dbReference>
<dbReference type="PANTHER" id="PTHR34202:SF1">
    <property type="entry name" value="UPF0548 PROTEIN"/>
    <property type="match status" value="1"/>
</dbReference>
<dbReference type="InterPro" id="IPR018960">
    <property type="entry name" value="DUF1990"/>
</dbReference>
<reference evidence="2 3" key="1">
    <citation type="journal article" date="2012" name="J. Bacteriol.">
        <title>Draft genome sequence of Streptomyces globisporus C-1027, which produces an antitumor antibiotic consisting of a nine-membered enediyne with a chromoprotein.</title>
        <authorList>
            <person name="Wang L."/>
            <person name="Wang S."/>
            <person name="He Q."/>
            <person name="Yu T."/>
            <person name="Li Q."/>
            <person name="Hong B."/>
        </authorList>
    </citation>
    <scope>NUCLEOTIDE SEQUENCE [LARGE SCALE GENOMIC DNA]</scope>
    <source>
        <strain evidence="2 3">C-1027</strain>
    </source>
</reference>
<evidence type="ECO:0000313" key="3">
    <source>
        <dbReference type="Proteomes" id="UP000064183"/>
    </source>
</evidence>
<organism evidence="2 3">
    <name type="scientific">Streptomyces globisporus C-1027</name>
    <dbReference type="NCBI Taxonomy" id="1172567"/>
    <lineage>
        <taxon>Bacteria</taxon>
        <taxon>Bacillati</taxon>
        <taxon>Actinomycetota</taxon>
        <taxon>Actinomycetes</taxon>
        <taxon>Kitasatosporales</taxon>
        <taxon>Streptomycetaceae</taxon>
        <taxon>Streptomyces</taxon>
    </lineage>
</organism>
<name>A0A0U3KSZ7_STRGL</name>
<dbReference type="GeneID" id="27786964"/>
<dbReference type="Pfam" id="PF09348">
    <property type="entry name" value="DUF1990"/>
    <property type="match status" value="1"/>
</dbReference>
<evidence type="ECO:0000259" key="1">
    <source>
        <dbReference type="Pfam" id="PF09348"/>
    </source>
</evidence>
<dbReference type="PIRSF" id="PIRSF010260">
    <property type="entry name" value="UCP010260"/>
    <property type="match status" value="1"/>
</dbReference>